<dbReference type="SUPFAM" id="SSF49899">
    <property type="entry name" value="Concanavalin A-like lectins/glucanases"/>
    <property type="match status" value="1"/>
</dbReference>
<evidence type="ECO:0000259" key="2">
    <source>
        <dbReference type="PROSITE" id="PS51762"/>
    </source>
</evidence>
<dbReference type="Gene3D" id="2.60.120.200">
    <property type="match status" value="1"/>
</dbReference>
<accession>A0A930VKE1</accession>
<evidence type="ECO:0000313" key="4">
    <source>
        <dbReference type="Proteomes" id="UP000660668"/>
    </source>
</evidence>
<dbReference type="InterPro" id="IPR013320">
    <property type="entry name" value="ConA-like_dom_sf"/>
</dbReference>
<keyword evidence="3" id="KW-0378">Hydrolase</keyword>
<evidence type="ECO:0000313" key="3">
    <source>
        <dbReference type="EMBL" id="MBF4769164.1"/>
    </source>
</evidence>
<gene>
    <name evidence="3" type="ORF">ISU10_15455</name>
</gene>
<sequence>MLSSRKKFAQKVCLTASLLLATSGVVAVLQSAAPASPVPAAAAPATVARQALRPISIVPGVVGPGAKPHNANTTKWAVTTKYGAAKAGKTVKLQRQSGASWVVVAKSKIDKRGYALFAVASPSRTSPVTYRIYGPGGATASASTSLWGSDEDWTEQFSGTALNSAYWSHRQTDYEPLSRRTCAKASPRAVKVSQGTAKLSVIIDKSRSGYCKPPKVSNPAKIYGKFRWRLQANIGTDDKHSFLYGVAAARIKFQPLQGQHASFWLQPDDPDTSRTTGHEIDAIEWFGKGVPNGGLTSFAYAPSRLGKKYGIGNKGWVPNPDQFLMNQTDEWYKRYHVFSVEWSPLAYIFRIDGKETGRIPASKITGNGALGTASTPEYPILSILCSDYELAKLPDPEEKHLPQTMSVDWVKTWQNPAFITPDPPVTAAP</sequence>
<dbReference type="InterPro" id="IPR050546">
    <property type="entry name" value="Glycosyl_Hydrlase_16"/>
</dbReference>
<protein>
    <submittedName>
        <fullName evidence="3">Glycoside hydrolase family 16 protein</fullName>
    </submittedName>
</protein>
<dbReference type="PANTHER" id="PTHR10963:SF60">
    <property type="entry name" value="GRAM-NEGATIVE BACTERIA-BINDING PROTEIN 1-RELATED"/>
    <property type="match status" value="1"/>
</dbReference>
<dbReference type="RefSeq" id="WP_194697305.1">
    <property type="nucleotide sequence ID" value="NZ_JADKPO010000021.1"/>
</dbReference>
<keyword evidence="4" id="KW-1185">Reference proteome</keyword>
<dbReference type="InterPro" id="IPR000757">
    <property type="entry name" value="Beta-glucanase-like"/>
</dbReference>
<name>A0A930VKE1_9ACTN</name>
<dbReference type="GO" id="GO:0005975">
    <property type="term" value="P:carbohydrate metabolic process"/>
    <property type="evidence" value="ECO:0007669"/>
    <property type="project" value="InterPro"/>
</dbReference>
<dbReference type="PANTHER" id="PTHR10963">
    <property type="entry name" value="GLYCOSYL HYDROLASE-RELATED"/>
    <property type="match status" value="1"/>
</dbReference>
<organism evidence="3 4">
    <name type="scientific">Nocardioides agariphilus</name>
    <dbReference type="NCBI Taxonomy" id="433664"/>
    <lineage>
        <taxon>Bacteria</taxon>
        <taxon>Bacillati</taxon>
        <taxon>Actinomycetota</taxon>
        <taxon>Actinomycetes</taxon>
        <taxon>Propionibacteriales</taxon>
        <taxon>Nocardioidaceae</taxon>
        <taxon>Nocardioides</taxon>
    </lineage>
</organism>
<dbReference type="AlphaFoldDB" id="A0A930VKE1"/>
<feature type="signal peptide" evidence="1">
    <location>
        <begin position="1"/>
        <end position="27"/>
    </location>
</feature>
<dbReference type="Proteomes" id="UP000660668">
    <property type="component" value="Unassembled WGS sequence"/>
</dbReference>
<feature type="chain" id="PRO_5039218796" evidence="1">
    <location>
        <begin position="28"/>
        <end position="429"/>
    </location>
</feature>
<evidence type="ECO:0000256" key="1">
    <source>
        <dbReference type="SAM" id="SignalP"/>
    </source>
</evidence>
<dbReference type="Pfam" id="PF00722">
    <property type="entry name" value="Glyco_hydro_16"/>
    <property type="match status" value="1"/>
</dbReference>
<keyword evidence="1" id="KW-0732">Signal</keyword>
<comment type="caution">
    <text evidence="3">The sequence shown here is derived from an EMBL/GenBank/DDBJ whole genome shotgun (WGS) entry which is preliminary data.</text>
</comment>
<dbReference type="GO" id="GO:0004553">
    <property type="term" value="F:hydrolase activity, hydrolyzing O-glycosyl compounds"/>
    <property type="evidence" value="ECO:0007669"/>
    <property type="project" value="InterPro"/>
</dbReference>
<proteinExistence type="predicted"/>
<reference evidence="3" key="1">
    <citation type="submission" date="2020-11" db="EMBL/GenBank/DDBJ databases">
        <title>Nocardioides cynanchi sp. nov., isolated from soil of rhizosphere of Cynanchum wilfordii.</title>
        <authorList>
            <person name="Lee J.-S."/>
            <person name="Suh M.K."/>
            <person name="Kim J.-S."/>
        </authorList>
    </citation>
    <scope>NUCLEOTIDE SEQUENCE</scope>
    <source>
        <strain evidence="3">KCTC 19276</strain>
    </source>
</reference>
<dbReference type="CDD" id="cd00413">
    <property type="entry name" value="Glyco_hydrolase_16"/>
    <property type="match status" value="1"/>
</dbReference>
<feature type="domain" description="GH16" evidence="2">
    <location>
        <begin position="119"/>
        <end position="418"/>
    </location>
</feature>
<dbReference type="EMBL" id="JADKPO010000021">
    <property type="protein sequence ID" value="MBF4769164.1"/>
    <property type="molecule type" value="Genomic_DNA"/>
</dbReference>
<dbReference type="PROSITE" id="PS51762">
    <property type="entry name" value="GH16_2"/>
    <property type="match status" value="1"/>
</dbReference>